<name>E3KRL8_PUCGT</name>
<dbReference type="EMBL" id="DS178303">
    <property type="protein sequence ID" value="EFP86943.1"/>
    <property type="molecule type" value="Genomic_DNA"/>
</dbReference>
<feature type="compositionally biased region" description="Polar residues" evidence="2">
    <location>
        <begin position="260"/>
        <end position="274"/>
    </location>
</feature>
<dbReference type="OrthoDB" id="2498930at2759"/>
<evidence type="ECO:0000313" key="4">
    <source>
        <dbReference type="Proteomes" id="UP000008783"/>
    </source>
</evidence>
<dbReference type="HOGENOM" id="CLU_051119_2_0_1"/>
<dbReference type="VEuPathDB" id="FungiDB:PGTG_12684"/>
<dbReference type="Pfam" id="PF14223">
    <property type="entry name" value="Retrotran_gag_2"/>
    <property type="match status" value="1"/>
</dbReference>
<dbReference type="GO" id="GO:0032865">
    <property type="term" value="C:ERMES complex"/>
    <property type="evidence" value="ECO:0000318"/>
    <property type="project" value="GO_Central"/>
</dbReference>
<dbReference type="PANTHER" id="PTHR28204:SF1">
    <property type="entry name" value="MITOCHONDRIAL DISTRIBUTION AND MORPHOLOGY PROTEIN 12"/>
    <property type="match status" value="1"/>
</dbReference>
<dbReference type="AlphaFoldDB" id="E3KRL8"/>
<dbReference type="InterPro" id="IPR027532">
    <property type="entry name" value="Mdm12"/>
</dbReference>
<feature type="region of interest" description="Disordered" evidence="2">
    <location>
        <begin position="254"/>
        <end position="291"/>
    </location>
</feature>
<accession>E3KRL8</accession>
<dbReference type="RefSeq" id="XP_003331362.1">
    <property type="nucleotide sequence ID" value="XM_003331314.1"/>
</dbReference>
<dbReference type="PANTHER" id="PTHR28204">
    <property type="entry name" value="MITOCHONDRIAL DISTRIBUTION AND MORPHOLOGY PROTEIN 12"/>
    <property type="match status" value="1"/>
</dbReference>
<dbReference type="GeneID" id="10541856"/>
<evidence type="ECO:0000256" key="1">
    <source>
        <dbReference type="ARBA" id="ARBA00022824"/>
    </source>
</evidence>
<proteinExistence type="predicted"/>
<dbReference type="GO" id="GO:0007005">
    <property type="term" value="P:mitochondrion organization"/>
    <property type="evidence" value="ECO:0007669"/>
    <property type="project" value="InterPro"/>
</dbReference>
<gene>
    <name evidence="3" type="ORF">PGTG_12684</name>
</gene>
<reference evidence="4" key="2">
    <citation type="journal article" date="2011" name="Proc. Natl. Acad. Sci. U.S.A.">
        <title>Obligate biotrophy features unraveled by the genomic analysis of rust fungi.</title>
        <authorList>
            <person name="Duplessis S."/>
            <person name="Cuomo C.A."/>
            <person name="Lin Y.-C."/>
            <person name="Aerts A."/>
            <person name="Tisserant E."/>
            <person name="Veneault-Fourrey C."/>
            <person name="Joly D.L."/>
            <person name="Hacquard S."/>
            <person name="Amselem J."/>
            <person name="Cantarel B.L."/>
            <person name="Chiu R."/>
            <person name="Coutinho P.M."/>
            <person name="Feau N."/>
            <person name="Field M."/>
            <person name="Frey P."/>
            <person name="Gelhaye E."/>
            <person name="Goldberg J."/>
            <person name="Grabherr M.G."/>
            <person name="Kodira C.D."/>
            <person name="Kohler A."/>
            <person name="Kuees U."/>
            <person name="Lindquist E.A."/>
            <person name="Lucas S.M."/>
            <person name="Mago R."/>
            <person name="Mauceli E."/>
            <person name="Morin E."/>
            <person name="Murat C."/>
            <person name="Pangilinan J.L."/>
            <person name="Park R."/>
            <person name="Pearson M."/>
            <person name="Quesneville H."/>
            <person name="Rouhier N."/>
            <person name="Sakthikumar S."/>
            <person name="Salamov A.A."/>
            <person name="Schmutz J."/>
            <person name="Selles B."/>
            <person name="Shapiro H."/>
            <person name="Tanguay P."/>
            <person name="Tuskan G.A."/>
            <person name="Henrissat B."/>
            <person name="Van de Peer Y."/>
            <person name="Rouze P."/>
            <person name="Ellis J.G."/>
            <person name="Dodds P.N."/>
            <person name="Schein J.E."/>
            <person name="Zhong S."/>
            <person name="Hamelin R.C."/>
            <person name="Grigoriev I.V."/>
            <person name="Szabo L.J."/>
            <person name="Martin F."/>
        </authorList>
    </citation>
    <scope>NUCLEOTIDE SEQUENCE [LARGE SCALE GENOMIC DNA]</scope>
    <source>
        <strain evidence="4">CRL 75-36-700-3 / race SCCL</strain>
    </source>
</reference>
<evidence type="ECO:0008006" key="5">
    <source>
        <dbReference type="Google" id="ProtNLM"/>
    </source>
</evidence>
<protein>
    <recommendedName>
        <fullName evidence="5">CCHC-type domain-containing protein</fullName>
    </recommendedName>
</protein>
<dbReference type="InParanoid" id="E3KRL8"/>
<reference key="1">
    <citation type="submission" date="2007-01" db="EMBL/GenBank/DDBJ databases">
        <title>The Genome Sequence of Puccinia graminis f. sp. tritici Strain CRL 75-36-700-3.</title>
        <authorList>
            <consortium name="The Broad Institute Genome Sequencing Platform"/>
            <person name="Birren B."/>
            <person name="Lander E."/>
            <person name="Galagan J."/>
            <person name="Nusbaum C."/>
            <person name="Devon K."/>
            <person name="Cuomo C."/>
            <person name="Jaffe D."/>
            <person name="Butler J."/>
            <person name="Alvarez P."/>
            <person name="Gnerre S."/>
            <person name="Grabherr M."/>
            <person name="Mauceli E."/>
            <person name="Brockman W."/>
            <person name="Young S."/>
            <person name="LaButti K."/>
            <person name="Sykes S."/>
            <person name="DeCaprio D."/>
            <person name="Crawford M."/>
            <person name="Koehrsen M."/>
            <person name="Engels R."/>
            <person name="Montgomery P."/>
            <person name="Pearson M."/>
            <person name="Howarth C."/>
            <person name="Larson L."/>
            <person name="White J."/>
            <person name="Zeng Q."/>
            <person name="Kodira C."/>
            <person name="Yandava C."/>
            <person name="Alvarado L."/>
            <person name="O'Leary S."/>
            <person name="Szabo L."/>
            <person name="Dean R."/>
            <person name="Schein J."/>
        </authorList>
    </citation>
    <scope>NUCLEOTIDE SEQUENCE</scope>
    <source>
        <strain>CRL 75-36-700-3</strain>
    </source>
</reference>
<sequence>MATEVVRESKILLTPDNYALWLLPIKAKLHKAKSLTIVTGAHTCPDPKEDKENARLYVKLNEDAYAEIVQHLNQEILAYVSSTLPEADEFNGYKLWQLLKQKYAGNDLTSRTTALKKYLAIKYDSFSSFLPLVRSANQKIVLSKLALDDQVKTILMLDKLPQEFHLFKTNISMNFETEPFDQVLKKLEDFAAQNQLNEIKKSSVSSISSQATMFTQSSNPEITCPHCKRGFRACSHCFKSGHTEANCFQKHPDKRKLNPVASSSKQQSTHLTHYTQEDEEYLQQKYPDLHL</sequence>
<organism evidence="3 4">
    <name type="scientific">Puccinia graminis f. sp. tritici (strain CRL 75-36-700-3 / race SCCL)</name>
    <name type="common">Black stem rust fungus</name>
    <dbReference type="NCBI Taxonomy" id="418459"/>
    <lineage>
        <taxon>Eukaryota</taxon>
        <taxon>Fungi</taxon>
        <taxon>Dikarya</taxon>
        <taxon>Basidiomycota</taxon>
        <taxon>Pucciniomycotina</taxon>
        <taxon>Pucciniomycetes</taxon>
        <taxon>Pucciniales</taxon>
        <taxon>Pucciniaceae</taxon>
        <taxon>Puccinia</taxon>
    </lineage>
</organism>
<dbReference type="OMA" id="FTWFRTP"/>
<evidence type="ECO:0000313" key="3">
    <source>
        <dbReference type="EMBL" id="EFP86943.1"/>
    </source>
</evidence>
<keyword evidence="4" id="KW-1185">Reference proteome</keyword>
<keyword evidence="1" id="KW-0256">Endoplasmic reticulum</keyword>
<dbReference type="Proteomes" id="UP000008783">
    <property type="component" value="Unassembled WGS sequence"/>
</dbReference>
<evidence type="ECO:0000256" key="2">
    <source>
        <dbReference type="SAM" id="MobiDB-lite"/>
    </source>
</evidence>
<dbReference type="GO" id="GO:1990456">
    <property type="term" value="P:mitochondrion-endoplasmic reticulum membrane tethering"/>
    <property type="evidence" value="ECO:0000318"/>
    <property type="project" value="GO_Central"/>
</dbReference>
<dbReference type="GO" id="GO:0015914">
    <property type="term" value="P:phospholipid transport"/>
    <property type="evidence" value="ECO:0000318"/>
    <property type="project" value="GO_Central"/>
</dbReference>
<dbReference type="KEGG" id="pgr:PGTG_12684"/>